<dbReference type="EMBL" id="ADGI01000002">
    <property type="protein sequence ID" value="EGV34120.1"/>
    <property type="molecule type" value="Genomic_DNA"/>
</dbReference>
<sequence length="117" mass="13387">MLANVGKNAQTEKFWEHEMFETCCGNLFFYWNDPPMQKKSIILGHATLRRRKNPLFWDLQPCSAEKIHYFGTCNPAAQKKSIILGHATLQRRKNPLFGTCNPAAQKKSIILGHATLQ</sequence>
<dbReference type="AlphaFoldDB" id="G1W853"/>
<dbReference type="Gene3D" id="2.60.40.3750">
    <property type="match status" value="1"/>
</dbReference>
<organism evidence="1 2">
    <name type="scientific">Segatella oulorum F0390</name>
    <dbReference type="NCBI Taxonomy" id="702438"/>
    <lineage>
        <taxon>Bacteria</taxon>
        <taxon>Pseudomonadati</taxon>
        <taxon>Bacteroidota</taxon>
        <taxon>Bacteroidia</taxon>
        <taxon>Bacteroidales</taxon>
        <taxon>Prevotellaceae</taxon>
        <taxon>Segatella</taxon>
    </lineage>
</organism>
<gene>
    <name evidence="1" type="ORF">HMPREF9431_00004</name>
</gene>
<dbReference type="HOGENOM" id="CLU_2089930_0_0_10"/>
<proteinExistence type="predicted"/>
<protein>
    <submittedName>
        <fullName evidence="1">Uncharacterized protein</fullName>
    </submittedName>
</protein>
<reference evidence="1 2" key="1">
    <citation type="submission" date="2011-07" db="EMBL/GenBank/DDBJ databases">
        <title>The Genome Sequence of Prevotella oulorum F0390.</title>
        <authorList>
            <consortium name="The Broad Institute Genome Sequencing Platform"/>
            <consortium name="The Broad Institute Genome Sequencing Center for Infectious Disease"/>
            <person name="Earl A."/>
            <person name="Ward D."/>
            <person name="Feldgarden M."/>
            <person name="Gevers D."/>
            <person name="Izard J."/>
            <person name="Ganesan A."/>
            <person name="Baranova O.V."/>
            <person name="Blanton J.M."/>
            <person name="Tanner A.C."/>
            <person name="Dewhirst F.E."/>
            <person name="Young S.K."/>
            <person name="Zeng Q."/>
            <person name="Gargeya S."/>
            <person name="Fitzgerald M."/>
            <person name="Haas B."/>
            <person name="Abouelleil A."/>
            <person name="Alvarado L."/>
            <person name="Arachchi H.M."/>
            <person name="Berlin A."/>
            <person name="Brown A."/>
            <person name="Chapman S.B."/>
            <person name="Chen Z."/>
            <person name="Dunbar C."/>
            <person name="Freedman E."/>
            <person name="Gearin G."/>
            <person name="Gellesch M."/>
            <person name="Goldberg J."/>
            <person name="Griggs A."/>
            <person name="Gujja S."/>
            <person name="Heiman D."/>
            <person name="Howarth C."/>
            <person name="Larson L."/>
            <person name="Lui A."/>
            <person name="MacDonald P.J.P."/>
            <person name="Mehta T."/>
            <person name="Montmayeur A."/>
            <person name="Murphy C."/>
            <person name="Neiman D."/>
            <person name="Pearson M."/>
            <person name="Priest M."/>
            <person name="Roberts A."/>
            <person name="Saif S."/>
            <person name="Shea T."/>
            <person name="Shenoy N."/>
            <person name="Sisk P."/>
            <person name="Stolte C."/>
            <person name="Sykes S."/>
            <person name="Wortman J."/>
            <person name="Nusbaum C."/>
            <person name="Birren B."/>
        </authorList>
    </citation>
    <scope>NUCLEOTIDE SEQUENCE [LARGE SCALE GENOMIC DNA]</scope>
    <source>
        <strain evidence="1 2">F0390</strain>
    </source>
</reference>
<accession>G1W853</accession>
<evidence type="ECO:0000313" key="1">
    <source>
        <dbReference type="EMBL" id="EGV34120.1"/>
    </source>
</evidence>
<dbReference type="Proteomes" id="UP000005141">
    <property type="component" value="Unassembled WGS sequence"/>
</dbReference>
<evidence type="ECO:0000313" key="2">
    <source>
        <dbReference type="Proteomes" id="UP000005141"/>
    </source>
</evidence>
<dbReference type="GeneID" id="95427108"/>
<feature type="non-terminal residue" evidence="1">
    <location>
        <position position="117"/>
    </location>
</feature>
<dbReference type="RefSeq" id="WP_004378968.1">
    <property type="nucleotide sequence ID" value="NZ_JH114215.1"/>
</dbReference>
<comment type="caution">
    <text evidence="1">The sequence shown here is derived from an EMBL/GenBank/DDBJ whole genome shotgun (WGS) entry which is preliminary data.</text>
</comment>
<keyword evidence="2" id="KW-1185">Reference proteome</keyword>
<name>G1W853_9BACT</name>